<dbReference type="GO" id="GO:0005737">
    <property type="term" value="C:cytoplasm"/>
    <property type="evidence" value="ECO:0007669"/>
    <property type="project" value="TreeGrafter"/>
</dbReference>
<proteinExistence type="inferred from homology"/>
<dbReference type="PROSITE" id="PS50206">
    <property type="entry name" value="RHODANESE_3"/>
    <property type="match status" value="1"/>
</dbReference>
<dbReference type="EC" id="3.1.3.48" evidence="2"/>
<dbReference type="SUPFAM" id="SSF52799">
    <property type="entry name" value="(Phosphotyrosine protein) phosphatases II"/>
    <property type="match status" value="1"/>
</dbReference>
<feature type="region of interest" description="Disordered" evidence="5">
    <location>
        <begin position="182"/>
        <end position="249"/>
    </location>
</feature>
<keyword evidence="4" id="KW-0904">Protein phosphatase</keyword>
<evidence type="ECO:0000256" key="3">
    <source>
        <dbReference type="ARBA" id="ARBA00022801"/>
    </source>
</evidence>
<sequence>MESSIILDGKSVRLTEPRCVAEAIRMGQNIILLDSRSFVEYNTSHINRAVNIGGNRAVKKKFFKYEVPVDLLLAKLVNVVDTNELKLTPIIVYDQCVEDLGNLRPDCFLHCVLLQLLRKYSPIFVLRGGFLGFRAVYPDLCWESSEKLAGEDIAEYQASDCGLEQILDQCLSAVGIEVSPSPSPSSSATSAAASSQSSSGSTSLSLKTFSLTESGAGNPGRQQPSIGDIKSSASTPFSPESPRPSPILPHVVLGSQADAVSAATCQQYGITHVINVSVDGAAPSHIPADRFFRIPVHDNYTDIMIPFFKDAFTFIDNAKAVRGKVLIHCSAGISRSPTLAIAYLMYSGRMTMREAYKEQNPKDYCFLIGLLSGLDKSRCCQPPQKCVKW</sequence>
<evidence type="ECO:0000313" key="9">
    <source>
        <dbReference type="EMBL" id="CAL5135995.1"/>
    </source>
</evidence>
<dbReference type="Proteomes" id="UP001497525">
    <property type="component" value="Unassembled WGS sequence"/>
</dbReference>
<dbReference type="PANTHER" id="PTHR10159">
    <property type="entry name" value="DUAL SPECIFICITY PROTEIN PHOSPHATASE"/>
    <property type="match status" value="1"/>
</dbReference>
<dbReference type="SMART" id="SM00195">
    <property type="entry name" value="DSPc"/>
    <property type="match status" value="1"/>
</dbReference>
<feature type="domain" description="Rhodanese" evidence="8">
    <location>
        <begin position="26"/>
        <end position="142"/>
    </location>
</feature>
<dbReference type="GO" id="GO:0033550">
    <property type="term" value="F:MAP kinase tyrosine phosphatase activity"/>
    <property type="evidence" value="ECO:0007669"/>
    <property type="project" value="TreeGrafter"/>
</dbReference>
<dbReference type="Gene3D" id="3.40.250.10">
    <property type="entry name" value="Rhodanese-like domain"/>
    <property type="match status" value="1"/>
</dbReference>
<evidence type="ECO:0000259" key="7">
    <source>
        <dbReference type="PROSITE" id="PS50056"/>
    </source>
</evidence>
<dbReference type="Pfam" id="PF00581">
    <property type="entry name" value="Rhodanese"/>
    <property type="match status" value="1"/>
</dbReference>
<dbReference type="InterPro" id="IPR008343">
    <property type="entry name" value="MKP"/>
</dbReference>
<dbReference type="GO" id="GO:0017017">
    <property type="term" value="F:MAP kinase tyrosine/serine/threonine phosphatase activity"/>
    <property type="evidence" value="ECO:0007669"/>
    <property type="project" value="InterPro"/>
</dbReference>
<dbReference type="PROSITE" id="PS50056">
    <property type="entry name" value="TYR_PHOSPHATASE_2"/>
    <property type="match status" value="1"/>
</dbReference>
<evidence type="ECO:0000256" key="4">
    <source>
        <dbReference type="ARBA" id="ARBA00022912"/>
    </source>
</evidence>
<dbReference type="InterPro" id="IPR020422">
    <property type="entry name" value="TYR_PHOSPHATASE_DUAL_dom"/>
</dbReference>
<evidence type="ECO:0000256" key="2">
    <source>
        <dbReference type="ARBA" id="ARBA00013064"/>
    </source>
</evidence>
<feature type="domain" description="Tyrosine-protein phosphatase" evidence="6">
    <location>
        <begin position="243"/>
        <end position="387"/>
    </location>
</feature>
<dbReference type="InterPro" id="IPR029021">
    <property type="entry name" value="Prot-tyrosine_phosphatase-like"/>
</dbReference>
<dbReference type="InterPro" id="IPR000340">
    <property type="entry name" value="Dual-sp_phosphatase_cat-dom"/>
</dbReference>
<protein>
    <recommendedName>
        <fullName evidence="2">protein-tyrosine-phosphatase</fullName>
        <ecNumber evidence="2">3.1.3.48</ecNumber>
    </recommendedName>
</protein>
<dbReference type="InterPro" id="IPR016130">
    <property type="entry name" value="Tyr_Pase_AS"/>
</dbReference>
<feature type="domain" description="Tyrosine specific protein phosphatases" evidence="7">
    <location>
        <begin position="312"/>
        <end position="357"/>
    </location>
</feature>
<evidence type="ECO:0000313" key="10">
    <source>
        <dbReference type="Proteomes" id="UP001497525"/>
    </source>
</evidence>
<dbReference type="PROSITE" id="PS50054">
    <property type="entry name" value="TYR_PHOSPHATASE_DUAL"/>
    <property type="match status" value="1"/>
</dbReference>
<dbReference type="Gene3D" id="3.90.190.10">
    <property type="entry name" value="Protein tyrosine phosphatase superfamily"/>
    <property type="match status" value="1"/>
</dbReference>
<dbReference type="InterPro" id="IPR036873">
    <property type="entry name" value="Rhodanese-like_dom_sf"/>
</dbReference>
<dbReference type="Pfam" id="PF00782">
    <property type="entry name" value="DSPc"/>
    <property type="match status" value="1"/>
</dbReference>
<dbReference type="GO" id="GO:0043409">
    <property type="term" value="P:negative regulation of MAPK cascade"/>
    <property type="evidence" value="ECO:0007669"/>
    <property type="project" value="TreeGrafter"/>
</dbReference>
<reference evidence="9" key="1">
    <citation type="submission" date="2024-06" db="EMBL/GenBank/DDBJ databases">
        <authorList>
            <person name="Liu X."/>
            <person name="Lenzi L."/>
            <person name="Haldenby T S."/>
            <person name="Uol C."/>
        </authorList>
    </citation>
    <scope>NUCLEOTIDE SEQUENCE</scope>
</reference>
<name>A0AAV2TFR7_CALDB</name>
<evidence type="ECO:0000259" key="8">
    <source>
        <dbReference type="PROSITE" id="PS50206"/>
    </source>
</evidence>
<dbReference type="GO" id="GO:0008330">
    <property type="term" value="F:protein tyrosine/threonine phosphatase activity"/>
    <property type="evidence" value="ECO:0007669"/>
    <property type="project" value="TreeGrafter"/>
</dbReference>
<dbReference type="PROSITE" id="PS00383">
    <property type="entry name" value="TYR_PHOSPHATASE_1"/>
    <property type="match status" value="1"/>
</dbReference>
<dbReference type="PANTHER" id="PTHR10159:SF533">
    <property type="entry name" value="TYROSINE-PROTEIN PHOSPHATASE VHP-1"/>
    <property type="match status" value="1"/>
</dbReference>
<dbReference type="AlphaFoldDB" id="A0AAV2TFR7"/>
<comment type="similarity">
    <text evidence="1">Belongs to the protein-tyrosine phosphatase family. Non-receptor class dual specificity subfamily.</text>
</comment>
<organism evidence="9 10">
    <name type="scientific">Calicophoron daubneyi</name>
    <name type="common">Rumen fluke</name>
    <name type="synonym">Paramphistomum daubneyi</name>
    <dbReference type="NCBI Taxonomy" id="300641"/>
    <lineage>
        <taxon>Eukaryota</taxon>
        <taxon>Metazoa</taxon>
        <taxon>Spiralia</taxon>
        <taxon>Lophotrochozoa</taxon>
        <taxon>Platyhelminthes</taxon>
        <taxon>Trematoda</taxon>
        <taxon>Digenea</taxon>
        <taxon>Plagiorchiida</taxon>
        <taxon>Pronocephalata</taxon>
        <taxon>Paramphistomoidea</taxon>
        <taxon>Paramphistomidae</taxon>
        <taxon>Calicophoron</taxon>
    </lineage>
</organism>
<gene>
    <name evidence="9" type="ORF">CDAUBV1_LOCUS10097</name>
</gene>
<evidence type="ECO:0000259" key="6">
    <source>
        <dbReference type="PROSITE" id="PS50054"/>
    </source>
</evidence>
<comment type="caution">
    <text evidence="9">The sequence shown here is derived from an EMBL/GenBank/DDBJ whole genome shotgun (WGS) entry which is preliminary data.</text>
</comment>
<feature type="compositionally biased region" description="Low complexity" evidence="5">
    <location>
        <begin position="184"/>
        <end position="214"/>
    </location>
</feature>
<accession>A0AAV2TFR7</accession>
<dbReference type="EMBL" id="CAXLJL010000279">
    <property type="protein sequence ID" value="CAL5135995.1"/>
    <property type="molecule type" value="Genomic_DNA"/>
</dbReference>
<dbReference type="SUPFAM" id="SSF52821">
    <property type="entry name" value="Rhodanese/Cell cycle control phosphatase"/>
    <property type="match status" value="1"/>
</dbReference>
<evidence type="ECO:0000256" key="5">
    <source>
        <dbReference type="SAM" id="MobiDB-lite"/>
    </source>
</evidence>
<dbReference type="PRINTS" id="PR01764">
    <property type="entry name" value="MAPKPHPHTASE"/>
</dbReference>
<evidence type="ECO:0000256" key="1">
    <source>
        <dbReference type="ARBA" id="ARBA00008601"/>
    </source>
</evidence>
<keyword evidence="3" id="KW-0378">Hydrolase</keyword>
<dbReference type="InterPro" id="IPR000387">
    <property type="entry name" value="Tyr_Pase_dom"/>
</dbReference>
<feature type="compositionally biased region" description="Polar residues" evidence="5">
    <location>
        <begin position="220"/>
        <end position="238"/>
    </location>
</feature>
<dbReference type="InterPro" id="IPR001763">
    <property type="entry name" value="Rhodanese-like_dom"/>
</dbReference>